<evidence type="ECO:0000313" key="2">
    <source>
        <dbReference type="Proteomes" id="UP000194903"/>
    </source>
</evidence>
<organism evidence="1 2">
    <name type="scientific">Butyricicoccus porcorum</name>
    <dbReference type="NCBI Taxonomy" id="1945634"/>
    <lineage>
        <taxon>Bacteria</taxon>
        <taxon>Bacillati</taxon>
        <taxon>Bacillota</taxon>
        <taxon>Clostridia</taxon>
        <taxon>Eubacteriales</taxon>
        <taxon>Butyricicoccaceae</taxon>
        <taxon>Butyricicoccus</taxon>
    </lineage>
</organism>
<dbReference type="InterPro" id="IPR043721">
    <property type="entry name" value="DUF5662"/>
</dbReference>
<dbReference type="AlphaFoldDB" id="A0A252F4W1"/>
<proteinExistence type="predicted"/>
<protein>
    <submittedName>
        <fullName evidence="1">Catalase</fullName>
    </submittedName>
</protein>
<name>A0A252F4W1_9FIRM</name>
<gene>
    <name evidence="1" type="ORF">CBW42_07385</name>
</gene>
<keyword evidence="2" id="KW-1185">Reference proteome</keyword>
<accession>A0A252F4W1</accession>
<sequence length="162" mass="19125">MLVCRHCFRLGLYRQGLMHDLSKYNPVEFLVGAKYYQGFQSPNNAERMDRGYSSAWLHHKGRNKHHLEYWIDYSLGEESPLAGMKMPVEYVAEMFCDRVAASKTYLGDQYTDGAPLAYYEKSKTHYLMHPETRALLEQMLTMLAEQGENRTFHYIRYHILKK</sequence>
<dbReference type="RefSeq" id="WP_087019801.1">
    <property type="nucleotide sequence ID" value="NZ_CP178353.1"/>
</dbReference>
<dbReference type="EMBL" id="NHOC01000005">
    <property type="protein sequence ID" value="OUM20809.1"/>
    <property type="molecule type" value="Genomic_DNA"/>
</dbReference>
<comment type="caution">
    <text evidence="1">The sequence shown here is derived from an EMBL/GenBank/DDBJ whole genome shotgun (WGS) entry which is preliminary data.</text>
</comment>
<evidence type="ECO:0000313" key="1">
    <source>
        <dbReference type="EMBL" id="OUM20809.1"/>
    </source>
</evidence>
<dbReference type="Proteomes" id="UP000194903">
    <property type="component" value="Unassembled WGS sequence"/>
</dbReference>
<reference evidence="1 2" key="1">
    <citation type="submission" date="2017-05" db="EMBL/GenBank/DDBJ databases">
        <title>Butyricicoccus porcorum sp. nov. a butyrate-producing bacterium from the swine intestinal tract.</title>
        <authorList>
            <person name="Trachsel J."/>
            <person name="Humphrey S."/>
            <person name="Allen H.K."/>
        </authorList>
    </citation>
    <scope>NUCLEOTIDE SEQUENCE [LARGE SCALE GENOMIC DNA]</scope>
    <source>
        <strain evidence="1">BB10</strain>
    </source>
</reference>
<dbReference type="Pfam" id="PF18907">
    <property type="entry name" value="DUF5662"/>
    <property type="match status" value="1"/>
</dbReference>
<dbReference type="OrthoDB" id="9784470at2"/>